<name>A0ACB8BGT3_9AGAM</name>
<proteinExistence type="predicted"/>
<organism evidence="1 2">
    <name type="scientific">Leucogyrophana mollusca</name>
    <dbReference type="NCBI Taxonomy" id="85980"/>
    <lineage>
        <taxon>Eukaryota</taxon>
        <taxon>Fungi</taxon>
        <taxon>Dikarya</taxon>
        <taxon>Basidiomycota</taxon>
        <taxon>Agaricomycotina</taxon>
        <taxon>Agaricomycetes</taxon>
        <taxon>Agaricomycetidae</taxon>
        <taxon>Boletales</taxon>
        <taxon>Boletales incertae sedis</taxon>
        <taxon>Leucogyrophana</taxon>
    </lineage>
</organism>
<accession>A0ACB8BGT3</accession>
<keyword evidence="2" id="KW-1185">Reference proteome</keyword>
<evidence type="ECO:0000313" key="2">
    <source>
        <dbReference type="Proteomes" id="UP000790709"/>
    </source>
</evidence>
<reference evidence="1" key="1">
    <citation type="journal article" date="2021" name="New Phytol.">
        <title>Evolutionary innovations through gain and loss of genes in the ectomycorrhizal Boletales.</title>
        <authorList>
            <person name="Wu G."/>
            <person name="Miyauchi S."/>
            <person name="Morin E."/>
            <person name="Kuo A."/>
            <person name="Drula E."/>
            <person name="Varga T."/>
            <person name="Kohler A."/>
            <person name="Feng B."/>
            <person name="Cao Y."/>
            <person name="Lipzen A."/>
            <person name="Daum C."/>
            <person name="Hundley H."/>
            <person name="Pangilinan J."/>
            <person name="Johnson J."/>
            <person name="Barry K."/>
            <person name="LaButti K."/>
            <person name="Ng V."/>
            <person name="Ahrendt S."/>
            <person name="Min B."/>
            <person name="Choi I.G."/>
            <person name="Park H."/>
            <person name="Plett J.M."/>
            <person name="Magnuson J."/>
            <person name="Spatafora J.W."/>
            <person name="Nagy L.G."/>
            <person name="Henrissat B."/>
            <person name="Grigoriev I.V."/>
            <person name="Yang Z.L."/>
            <person name="Xu J."/>
            <person name="Martin F.M."/>
        </authorList>
    </citation>
    <scope>NUCLEOTIDE SEQUENCE</scope>
    <source>
        <strain evidence="1">KUC20120723A-06</strain>
    </source>
</reference>
<dbReference type="Proteomes" id="UP000790709">
    <property type="component" value="Unassembled WGS sequence"/>
</dbReference>
<dbReference type="EMBL" id="MU266423">
    <property type="protein sequence ID" value="KAH7924468.1"/>
    <property type="molecule type" value="Genomic_DNA"/>
</dbReference>
<sequence>MTVMPNPARSLSPATTHLRMDTHSRCSSHLIIYAHALCTSLSTIFYWRECMPF</sequence>
<gene>
    <name evidence="1" type="ORF">BV22DRAFT_1090790</name>
</gene>
<protein>
    <submittedName>
        <fullName evidence="1">Uncharacterized protein</fullName>
    </submittedName>
</protein>
<evidence type="ECO:0000313" key="1">
    <source>
        <dbReference type="EMBL" id="KAH7924468.1"/>
    </source>
</evidence>
<comment type="caution">
    <text evidence="1">The sequence shown here is derived from an EMBL/GenBank/DDBJ whole genome shotgun (WGS) entry which is preliminary data.</text>
</comment>